<name>A0A553PJ93_TIGCA</name>
<reference evidence="1 2" key="1">
    <citation type="journal article" date="2018" name="Nat. Ecol. Evol.">
        <title>Genomic signatures of mitonuclear coevolution across populations of Tigriopus californicus.</title>
        <authorList>
            <person name="Barreto F.S."/>
            <person name="Watson E.T."/>
            <person name="Lima T.G."/>
            <person name="Willett C.S."/>
            <person name="Edmands S."/>
            <person name="Li W."/>
            <person name="Burton R.S."/>
        </authorList>
    </citation>
    <scope>NUCLEOTIDE SEQUENCE [LARGE SCALE GENOMIC DNA]</scope>
    <source>
        <strain evidence="1 2">San Diego</strain>
    </source>
</reference>
<evidence type="ECO:0000313" key="1">
    <source>
        <dbReference type="EMBL" id="TRY77760.1"/>
    </source>
</evidence>
<organism evidence="1 2">
    <name type="scientific">Tigriopus californicus</name>
    <name type="common">Marine copepod</name>
    <dbReference type="NCBI Taxonomy" id="6832"/>
    <lineage>
        <taxon>Eukaryota</taxon>
        <taxon>Metazoa</taxon>
        <taxon>Ecdysozoa</taxon>
        <taxon>Arthropoda</taxon>
        <taxon>Crustacea</taxon>
        <taxon>Multicrustacea</taxon>
        <taxon>Hexanauplia</taxon>
        <taxon>Copepoda</taxon>
        <taxon>Harpacticoida</taxon>
        <taxon>Harpacticidae</taxon>
        <taxon>Tigriopus</taxon>
    </lineage>
</organism>
<dbReference type="Proteomes" id="UP000318571">
    <property type="component" value="Chromosome 11"/>
</dbReference>
<dbReference type="EMBL" id="VCGU01000003">
    <property type="protein sequence ID" value="TRY77760.1"/>
    <property type="molecule type" value="Genomic_DNA"/>
</dbReference>
<accession>A0A553PJ93</accession>
<proteinExistence type="predicted"/>
<gene>
    <name evidence="1" type="ORF">TCAL_15344</name>
</gene>
<comment type="caution">
    <text evidence="1">The sequence shown here is derived from an EMBL/GenBank/DDBJ whole genome shotgun (WGS) entry which is preliminary data.</text>
</comment>
<protein>
    <submittedName>
        <fullName evidence="1">Uncharacterized protein</fullName>
    </submittedName>
</protein>
<evidence type="ECO:0000313" key="2">
    <source>
        <dbReference type="Proteomes" id="UP000318571"/>
    </source>
</evidence>
<keyword evidence="2" id="KW-1185">Reference proteome</keyword>
<dbReference type="AlphaFoldDB" id="A0A553PJ93"/>
<sequence>MEAARAWSYEIVRIRTPLHKVCCVFELVVVAVQAGDDWDRLCSASTVDCGFGNLVQLATGTNLPRCRLDNADLAYFHANLVMTDERDLNIWG</sequence>